<feature type="transmembrane region" description="Helical" evidence="7">
    <location>
        <begin position="79"/>
        <end position="102"/>
    </location>
</feature>
<dbReference type="InterPro" id="IPR036458">
    <property type="entry name" value="Na:dicarbo_symporter_sf"/>
</dbReference>
<keyword evidence="9" id="KW-1185">Reference proteome</keyword>
<dbReference type="Pfam" id="PF00375">
    <property type="entry name" value="SDF"/>
    <property type="match status" value="1"/>
</dbReference>
<evidence type="ECO:0000256" key="5">
    <source>
        <dbReference type="ARBA" id="ARBA00022989"/>
    </source>
</evidence>
<organism evidence="8 9">
    <name type="scientific">Sphingomonas alpina</name>
    <dbReference type="NCBI Taxonomy" id="653931"/>
    <lineage>
        <taxon>Bacteria</taxon>
        <taxon>Pseudomonadati</taxon>
        <taxon>Pseudomonadota</taxon>
        <taxon>Alphaproteobacteria</taxon>
        <taxon>Sphingomonadales</taxon>
        <taxon>Sphingomonadaceae</taxon>
        <taxon>Sphingomonas</taxon>
    </lineage>
</organism>
<dbReference type="EMBL" id="CP061038">
    <property type="protein sequence ID" value="QNQ09700.1"/>
    <property type="molecule type" value="Genomic_DNA"/>
</dbReference>
<accession>A0A7H0LJ47</accession>
<dbReference type="PANTHER" id="PTHR42865">
    <property type="entry name" value="PROTON/GLUTAMATE-ASPARTATE SYMPORTER"/>
    <property type="match status" value="1"/>
</dbReference>
<gene>
    <name evidence="8" type="ORF">H3Z74_00055</name>
</gene>
<dbReference type="PRINTS" id="PR00173">
    <property type="entry name" value="EDTRNSPORT"/>
</dbReference>
<dbReference type="RefSeq" id="WP_187762010.1">
    <property type="nucleotide sequence ID" value="NZ_CP061038.1"/>
</dbReference>
<evidence type="ECO:0000256" key="4">
    <source>
        <dbReference type="ARBA" id="ARBA00022692"/>
    </source>
</evidence>
<evidence type="ECO:0000256" key="3">
    <source>
        <dbReference type="ARBA" id="ARBA00022475"/>
    </source>
</evidence>
<keyword evidence="5 7" id="KW-1133">Transmembrane helix</keyword>
<evidence type="ECO:0000256" key="1">
    <source>
        <dbReference type="ARBA" id="ARBA00004651"/>
    </source>
</evidence>
<name>A0A7H0LJ47_9SPHN</name>
<dbReference type="KEGG" id="spap:H3Z74_00055"/>
<dbReference type="Proteomes" id="UP000516148">
    <property type="component" value="Chromosome"/>
</dbReference>
<evidence type="ECO:0000256" key="2">
    <source>
        <dbReference type="ARBA" id="ARBA00022448"/>
    </source>
</evidence>
<feature type="transmembrane region" description="Helical" evidence="7">
    <location>
        <begin position="47"/>
        <end position="67"/>
    </location>
</feature>
<reference evidence="8 9" key="1">
    <citation type="submission" date="2020-09" db="EMBL/GenBank/DDBJ databases">
        <title>Sphingomonas sp., a new species isolated from pork steak.</title>
        <authorList>
            <person name="Heidler von Heilborn D."/>
        </authorList>
    </citation>
    <scope>NUCLEOTIDE SEQUENCE [LARGE SCALE GENOMIC DNA]</scope>
    <source>
        <strain evidence="9">S8-3T</strain>
    </source>
</reference>
<protein>
    <submittedName>
        <fullName evidence="8">Cation:dicarboxylase symporter family transporter</fullName>
    </submittedName>
</protein>
<feature type="transmembrane region" description="Helical" evidence="7">
    <location>
        <begin position="317"/>
        <end position="342"/>
    </location>
</feature>
<dbReference type="InterPro" id="IPR001991">
    <property type="entry name" value="Na-dicarboxylate_symporter"/>
</dbReference>
<evidence type="ECO:0000313" key="9">
    <source>
        <dbReference type="Proteomes" id="UP000516148"/>
    </source>
</evidence>
<keyword evidence="6 7" id="KW-0472">Membrane</keyword>
<feature type="transmembrane region" description="Helical" evidence="7">
    <location>
        <begin position="188"/>
        <end position="211"/>
    </location>
</feature>
<dbReference type="AlphaFoldDB" id="A0A7H0LJ47"/>
<keyword evidence="4 7" id="KW-0812">Transmembrane</keyword>
<dbReference type="Gene3D" id="1.10.3860.10">
    <property type="entry name" value="Sodium:dicarboxylate symporter"/>
    <property type="match status" value="1"/>
</dbReference>
<dbReference type="GO" id="GO:0015293">
    <property type="term" value="F:symporter activity"/>
    <property type="evidence" value="ECO:0007669"/>
    <property type="project" value="UniProtKB-KW"/>
</dbReference>
<comment type="subcellular location">
    <subcellularLocation>
        <location evidence="1">Cell membrane</location>
        <topology evidence="1">Multi-pass membrane protein</topology>
    </subcellularLocation>
</comment>
<keyword evidence="2" id="KW-0813">Transport</keyword>
<dbReference type="GO" id="GO:0005886">
    <property type="term" value="C:plasma membrane"/>
    <property type="evidence" value="ECO:0007669"/>
    <property type="project" value="UniProtKB-SubCell"/>
</dbReference>
<sequence>MSQATRILLALIAGLVIGIAAASASADWALAATKITQPIGSAWLHGLQMVIVPLIVGLLVTGVGATADAARAGRIAGRSVVMFVILLWSATLMSALLVPMLLKLWPLPTAWAEALRTSLSRAAAPAGTVPNLGAFFDTVVPTNVVTAAAADAFLPLTVFAITFAFAITRLPPEPRALLTGFFQAIVDTMLVIITWVLKLAPIGIFALAYGVGAQTGAAAFGALLHYIVTVSAIGLVVLLAAYPVAAIFGRVGILRFARAVAPAQAVAISTQSSLASLPAMLKASAELGAPATSAGITLPIAVAIFRATSPAMNLAVALYVAHLLGMPIGPGALAAGVATAAITTMGSVSLPGTISFFASVAPVAVAMGVPIEALGLLVAVETIPDLFRTVGNVTMDVAVTISVARADGGAAEPEAEIVT</sequence>
<keyword evidence="3" id="KW-1003">Cell membrane</keyword>
<evidence type="ECO:0000256" key="6">
    <source>
        <dbReference type="ARBA" id="ARBA00023136"/>
    </source>
</evidence>
<feature type="transmembrane region" description="Helical" evidence="7">
    <location>
        <begin position="144"/>
        <end position="167"/>
    </location>
</feature>
<feature type="transmembrane region" description="Helical" evidence="7">
    <location>
        <begin position="354"/>
        <end position="380"/>
    </location>
</feature>
<dbReference type="PANTHER" id="PTHR42865:SF7">
    <property type="entry name" value="PROTON_GLUTAMATE-ASPARTATE SYMPORTER"/>
    <property type="match status" value="1"/>
</dbReference>
<evidence type="ECO:0000313" key="8">
    <source>
        <dbReference type="EMBL" id="QNQ09700.1"/>
    </source>
</evidence>
<feature type="transmembrane region" description="Helical" evidence="7">
    <location>
        <begin position="223"/>
        <end position="248"/>
    </location>
</feature>
<dbReference type="SUPFAM" id="SSF118215">
    <property type="entry name" value="Proton glutamate symport protein"/>
    <property type="match status" value="1"/>
</dbReference>
<evidence type="ECO:0000256" key="7">
    <source>
        <dbReference type="SAM" id="Phobius"/>
    </source>
</evidence>
<proteinExistence type="predicted"/>